<dbReference type="SUPFAM" id="SSF51905">
    <property type="entry name" value="FAD/NAD(P)-binding domain"/>
    <property type="match status" value="1"/>
</dbReference>
<organism evidence="3 4">
    <name type="scientific">Steroidobacter flavus</name>
    <dbReference type="NCBI Taxonomy" id="1842136"/>
    <lineage>
        <taxon>Bacteria</taxon>
        <taxon>Pseudomonadati</taxon>
        <taxon>Pseudomonadota</taxon>
        <taxon>Gammaproteobacteria</taxon>
        <taxon>Steroidobacterales</taxon>
        <taxon>Steroidobacteraceae</taxon>
        <taxon>Steroidobacter</taxon>
    </lineage>
</organism>
<feature type="domain" description="FAD dependent oxidoreductase" evidence="2">
    <location>
        <begin position="30"/>
        <end position="421"/>
    </location>
</feature>
<dbReference type="RefSeq" id="WP_380601527.1">
    <property type="nucleotide sequence ID" value="NZ_JBHSDU010000014.1"/>
</dbReference>
<dbReference type="Pfam" id="PF01266">
    <property type="entry name" value="DAO"/>
    <property type="match status" value="1"/>
</dbReference>
<evidence type="ECO:0000313" key="3">
    <source>
        <dbReference type="EMBL" id="MFC4312281.1"/>
    </source>
</evidence>
<comment type="caution">
    <text evidence="3">The sequence shown here is derived from an EMBL/GenBank/DDBJ whole genome shotgun (WGS) entry which is preliminary data.</text>
</comment>
<gene>
    <name evidence="3" type="ORF">ACFPN2_24580</name>
</gene>
<proteinExistence type="predicted"/>
<dbReference type="GO" id="GO:0016491">
    <property type="term" value="F:oxidoreductase activity"/>
    <property type="evidence" value="ECO:0007669"/>
    <property type="project" value="UniProtKB-KW"/>
</dbReference>
<name>A0ABV8SXD9_9GAMM</name>
<sequence>MRALSLYPHIPDDVMARIGHRHSAFPESADVVIVGGGIMGAATAYYLAKAGVGVVLVEKDKVAAQQSGRNWGFVRTQYRDPAELPIAVEALSLWPTLEQELSSQIAWRRTGCIFLAQSEAELAQFEQWIARVRGIPNDARMLSGREVAALMPELRVKVPGALYTSSDGQAEPGLATTAFARAAENRGAQILEDCGALAIDAAAGAVTGVQTEHGFIRSKMVICAAGAHSHHLLRKLNLFLPQQVVRSTVSLTSPAPLLSESCFCGYGLGLRQRPDGSCILAAESLSDVDVTLDSMRSARFFIPELFRNWRTFSFRLGRPFLDDLHRRLTLPKERLALEPRRPSIAPNRKRAMKNVALFQSLFANAGEVSIVKSWAGLIDVLPDALPVVDTPSAVRGLIVATGFSGHGFGLGPAVGKTVASLALGSTPNSVLKPLRLERFALGEYGRPHAPL</sequence>
<keyword evidence="4" id="KW-1185">Reference proteome</keyword>
<evidence type="ECO:0000256" key="1">
    <source>
        <dbReference type="ARBA" id="ARBA00023002"/>
    </source>
</evidence>
<dbReference type="InterPro" id="IPR036188">
    <property type="entry name" value="FAD/NAD-bd_sf"/>
</dbReference>
<dbReference type="Proteomes" id="UP001595904">
    <property type="component" value="Unassembled WGS sequence"/>
</dbReference>
<accession>A0ABV8SXD9</accession>
<dbReference type="Gene3D" id="3.50.50.60">
    <property type="entry name" value="FAD/NAD(P)-binding domain"/>
    <property type="match status" value="2"/>
</dbReference>
<dbReference type="PANTHER" id="PTHR13847">
    <property type="entry name" value="SARCOSINE DEHYDROGENASE-RELATED"/>
    <property type="match status" value="1"/>
</dbReference>
<protein>
    <submittedName>
        <fullName evidence="3">NAD(P)/FAD-dependent oxidoreductase</fullName>
        <ecNumber evidence="3">1.-.-.-</ecNumber>
    </submittedName>
</protein>
<dbReference type="Gene3D" id="3.30.9.10">
    <property type="entry name" value="D-Amino Acid Oxidase, subunit A, domain 2"/>
    <property type="match status" value="2"/>
</dbReference>
<dbReference type="InterPro" id="IPR006076">
    <property type="entry name" value="FAD-dep_OxRdtase"/>
</dbReference>
<dbReference type="EMBL" id="JBHSDU010000014">
    <property type="protein sequence ID" value="MFC4312281.1"/>
    <property type="molecule type" value="Genomic_DNA"/>
</dbReference>
<evidence type="ECO:0000259" key="2">
    <source>
        <dbReference type="Pfam" id="PF01266"/>
    </source>
</evidence>
<keyword evidence="1 3" id="KW-0560">Oxidoreductase</keyword>
<dbReference type="EC" id="1.-.-.-" evidence="3"/>
<reference evidence="4" key="1">
    <citation type="journal article" date="2019" name="Int. J. Syst. Evol. Microbiol.">
        <title>The Global Catalogue of Microorganisms (GCM) 10K type strain sequencing project: providing services to taxonomists for standard genome sequencing and annotation.</title>
        <authorList>
            <consortium name="The Broad Institute Genomics Platform"/>
            <consortium name="The Broad Institute Genome Sequencing Center for Infectious Disease"/>
            <person name="Wu L."/>
            <person name="Ma J."/>
        </authorList>
    </citation>
    <scope>NUCLEOTIDE SEQUENCE [LARGE SCALE GENOMIC DNA]</scope>
    <source>
        <strain evidence="4">CGMCC 1.10759</strain>
    </source>
</reference>
<evidence type="ECO:0000313" key="4">
    <source>
        <dbReference type="Proteomes" id="UP001595904"/>
    </source>
</evidence>